<name>A0A7W3T9K9_9ACTN</name>
<keyword evidence="4" id="KW-1185">Reference proteome</keyword>
<sequence length="141" mass="15590">MVRWPVDCIARRFVTAAGRSSPAEALPQGTVGFQRKPDRPRSPLLPDHPAPLTRRTVSTQPEENDIKRFIITSFIPDTPVGDLPADLDLLENGVVDSLGLLRLISWVGSAYDIPVAERDITPHQFSSVTAIAEFVRQARVH</sequence>
<reference evidence="4" key="1">
    <citation type="submission" date="2019-10" db="EMBL/GenBank/DDBJ databases">
        <title>Streptomyces sp. nov., a novel actinobacterium isolated from alkaline environment.</title>
        <authorList>
            <person name="Golinska P."/>
        </authorList>
    </citation>
    <scope>NUCLEOTIDE SEQUENCE [LARGE SCALE GENOMIC DNA]</scope>
    <source>
        <strain evidence="4">DSM 42118</strain>
    </source>
</reference>
<dbReference type="AlphaFoldDB" id="A0A7W3T9K9"/>
<dbReference type="SUPFAM" id="SSF47336">
    <property type="entry name" value="ACP-like"/>
    <property type="match status" value="1"/>
</dbReference>
<protein>
    <recommendedName>
        <fullName evidence="2">Carrier domain-containing protein</fullName>
    </recommendedName>
</protein>
<accession>A0A7W3T9K9</accession>
<comment type="caution">
    <text evidence="3">The sequence shown here is derived from an EMBL/GenBank/DDBJ whole genome shotgun (WGS) entry which is preliminary data.</text>
</comment>
<feature type="domain" description="Carrier" evidence="2">
    <location>
        <begin position="61"/>
        <end position="139"/>
    </location>
</feature>
<dbReference type="EMBL" id="VKHT01000018">
    <property type="protein sequence ID" value="MBB0242793.1"/>
    <property type="molecule type" value="Genomic_DNA"/>
</dbReference>
<dbReference type="InterPro" id="IPR009081">
    <property type="entry name" value="PP-bd_ACP"/>
</dbReference>
<dbReference type="PROSITE" id="PS50075">
    <property type="entry name" value="CARRIER"/>
    <property type="match status" value="1"/>
</dbReference>
<proteinExistence type="predicted"/>
<organism evidence="3 4">
    <name type="scientific">Streptomyces alkaliphilus</name>
    <dbReference type="NCBI Taxonomy" id="1472722"/>
    <lineage>
        <taxon>Bacteria</taxon>
        <taxon>Bacillati</taxon>
        <taxon>Actinomycetota</taxon>
        <taxon>Actinomycetes</taxon>
        <taxon>Kitasatosporales</taxon>
        <taxon>Streptomycetaceae</taxon>
        <taxon>Streptomyces</taxon>
    </lineage>
</organism>
<feature type="region of interest" description="Disordered" evidence="1">
    <location>
        <begin position="21"/>
        <end position="61"/>
    </location>
</feature>
<dbReference type="Proteomes" id="UP000538929">
    <property type="component" value="Unassembled WGS sequence"/>
</dbReference>
<dbReference type="InterPro" id="IPR036736">
    <property type="entry name" value="ACP-like_sf"/>
</dbReference>
<evidence type="ECO:0000256" key="1">
    <source>
        <dbReference type="SAM" id="MobiDB-lite"/>
    </source>
</evidence>
<evidence type="ECO:0000313" key="3">
    <source>
        <dbReference type="EMBL" id="MBB0242793.1"/>
    </source>
</evidence>
<evidence type="ECO:0000313" key="4">
    <source>
        <dbReference type="Proteomes" id="UP000538929"/>
    </source>
</evidence>
<evidence type="ECO:0000259" key="2">
    <source>
        <dbReference type="PROSITE" id="PS50075"/>
    </source>
</evidence>
<dbReference type="Gene3D" id="1.10.1200.10">
    <property type="entry name" value="ACP-like"/>
    <property type="match status" value="1"/>
</dbReference>
<gene>
    <name evidence="3" type="ORF">FNQ90_01385</name>
</gene>